<dbReference type="PANTHER" id="PTHR36307">
    <property type="entry name" value="FLAGELLA BASAL BODY P-RING FORMATION PROTEIN FLGA"/>
    <property type="match status" value="1"/>
</dbReference>
<gene>
    <name evidence="6" type="primary">flgA</name>
    <name evidence="6" type="ORF">DW2_11096</name>
</gene>
<dbReference type="PATRIC" id="fig|1317124.6.peg.2245"/>
<organism evidence="6 7">
    <name type="scientific">Thioclava atlantica</name>
    <dbReference type="NCBI Taxonomy" id="1317124"/>
    <lineage>
        <taxon>Bacteria</taxon>
        <taxon>Pseudomonadati</taxon>
        <taxon>Pseudomonadota</taxon>
        <taxon>Alphaproteobacteria</taxon>
        <taxon>Rhodobacterales</taxon>
        <taxon>Paracoccaceae</taxon>
        <taxon>Thioclava</taxon>
    </lineage>
</organism>
<sequence length="139" mass="14591">MRWLFALALIAAPGLAPADILVAKRTLRAQTVIAPGDVALAEGEGPGIATHLEEAIGFETRAVIYAGRPIRRDALGAPALVERNQSIALVYRRGGLEIRTEGRALQRAGAGEVIRVMNSASRAIVSARLAADGTAQVTQ</sequence>
<dbReference type="Pfam" id="PF13144">
    <property type="entry name" value="ChapFlgA"/>
    <property type="match status" value="1"/>
</dbReference>
<feature type="signal peptide" evidence="4">
    <location>
        <begin position="1"/>
        <end position="18"/>
    </location>
</feature>
<keyword evidence="6" id="KW-0966">Cell projection</keyword>
<dbReference type="STRING" id="1317124.DW2_11096"/>
<dbReference type="AlphaFoldDB" id="A0A085TVK0"/>
<accession>A0A085TVK0</accession>
<comment type="function">
    <text evidence="4">Involved in the assembly process of the P-ring formation. It may associate with FlgF on the rod constituting a structure essential for the P-ring assembly or may act as a modulator protein for the P-ring assembly.</text>
</comment>
<dbReference type="GO" id="GO:0042597">
    <property type="term" value="C:periplasmic space"/>
    <property type="evidence" value="ECO:0007669"/>
    <property type="project" value="UniProtKB-SubCell"/>
</dbReference>
<evidence type="ECO:0000256" key="4">
    <source>
        <dbReference type="RuleBase" id="RU362063"/>
    </source>
</evidence>
<comment type="caution">
    <text evidence="6">The sequence shown here is derived from an EMBL/GenBank/DDBJ whole genome shotgun (WGS) entry which is preliminary data.</text>
</comment>
<protein>
    <recommendedName>
        <fullName evidence="4">Flagella basal body P-ring formation protein FlgA</fullName>
    </recommendedName>
</protein>
<name>A0A085TVK0_9RHOB</name>
<evidence type="ECO:0000256" key="3">
    <source>
        <dbReference type="ARBA" id="ARBA00022764"/>
    </source>
</evidence>
<dbReference type="eggNOG" id="COG1261">
    <property type="taxonomic scope" value="Bacteria"/>
</dbReference>
<dbReference type="EMBL" id="AQRC01000008">
    <property type="protein sequence ID" value="KFE34747.1"/>
    <property type="molecule type" value="Genomic_DNA"/>
</dbReference>
<dbReference type="GO" id="GO:0044780">
    <property type="term" value="P:bacterial-type flagellum assembly"/>
    <property type="evidence" value="ECO:0007669"/>
    <property type="project" value="InterPro"/>
</dbReference>
<dbReference type="InterPro" id="IPR017585">
    <property type="entry name" value="SAF_FlgA"/>
</dbReference>
<dbReference type="RefSeq" id="WP_038146460.1">
    <property type="nucleotide sequence ID" value="NZ_AQRC01000008.1"/>
</dbReference>
<keyword evidence="6" id="KW-0969">Cilium</keyword>
<comment type="similarity">
    <text evidence="4">Belongs to the FlgA family.</text>
</comment>
<dbReference type="PANTHER" id="PTHR36307:SF1">
    <property type="entry name" value="FLAGELLA BASAL BODY P-RING FORMATION PROTEIN FLGA"/>
    <property type="match status" value="1"/>
</dbReference>
<evidence type="ECO:0000256" key="1">
    <source>
        <dbReference type="ARBA" id="ARBA00004418"/>
    </source>
</evidence>
<proteinExistence type="inferred from homology"/>
<keyword evidence="6" id="KW-0282">Flagellum</keyword>
<evidence type="ECO:0000313" key="7">
    <source>
        <dbReference type="Proteomes" id="UP000028607"/>
    </source>
</evidence>
<reference evidence="7" key="1">
    <citation type="submission" date="2013-04" db="EMBL/GenBank/DDBJ databases">
        <title>Thioclava sp. 13D2W-2 Genome Sequencing.</title>
        <authorList>
            <person name="Lai Q."/>
            <person name="Li G."/>
            <person name="Shao Z."/>
        </authorList>
    </citation>
    <scope>NUCLEOTIDE SEQUENCE [LARGE SCALE GENOMIC DNA]</scope>
    <source>
        <strain evidence="7">13D2W-2</strain>
    </source>
</reference>
<dbReference type="InterPro" id="IPR013974">
    <property type="entry name" value="SAF"/>
</dbReference>
<feature type="domain" description="SAF" evidence="5">
    <location>
        <begin position="18"/>
        <end position="76"/>
    </location>
</feature>
<keyword evidence="3 4" id="KW-0574">Periplasm</keyword>
<dbReference type="SMART" id="SM00858">
    <property type="entry name" value="SAF"/>
    <property type="match status" value="1"/>
</dbReference>
<keyword evidence="7" id="KW-1185">Reference proteome</keyword>
<dbReference type="Proteomes" id="UP000028607">
    <property type="component" value="Unassembled WGS sequence"/>
</dbReference>
<evidence type="ECO:0000256" key="2">
    <source>
        <dbReference type="ARBA" id="ARBA00022729"/>
    </source>
</evidence>
<dbReference type="NCBIfam" id="TIGR03170">
    <property type="entry name" value="flgA_cterm"/>
    <property type="match status" value="1"/>
</dbReference>
<dbReference type="CDD" id="cd11614">
    <property type="entry name" value="SAF_CpaB_FlgA_like"/>
    <property type="match status" value="1"/>
</dbReference>
<dbReference type="Gene3D" id="2.30.30.760">
    <property type="match status" value="1"/>
</dbReference>
<reference evidence="6 7" key="2">
    <citation type="journal article" date="2015" name="Antonie Van Leeuwenhoek">
        <title>Thioclava indica sp. nov., isolated from surface seawater of the Indian Ocean.</title>
        <authorList>
            <person name="Liu Y."/>
            <person name="Lai Q."/>
            <person name="Du J."/>
            <person name="Xu H."/>
            <person name="Jiang L."/>
            <person name="Shao Z."/>
        </authorList>
    </citation>
    <scope>NUCLEOTIDE SEQUENCE [LARGE SCALE GENOMIC DNA]</scope>
    <source>
        <strain evidence="6 7">13D2W-2</strain>
    </source>
</reference>
<feature type="chain" id="PRO_5005106168" description="Flagella basal body P-ring formation protein FlgA" evidence="4">
    <location>
        <begin position="19"/>
        <end position="139"/>
    </location>
</feature>
<dbReference type="Gene3D" id="3.90.1210.10">
    <property type="entry name" value="Antifreeze-like/N-acetylneuraminic acid synthase C-terminal domain"/>
    <property type="match status" value="1"/>
</dbReference>
<keyword evidence="2 4" id="KW-0732">Signal</keyword>
<evidence type="ECO:0000313" key="6">
    <source>
        <dbReference type="EMBL" id="KFE34747.1"/>
    </source>
</evidence>
<dbReference type="InterPro" id="IPR039246">
    <property type="entry name" value="Flagellar_FlgA"/>
</dbReference>
<comment type="subcellular location">
    <subcellularLocation>
        <location evidence="1 4">Periplasm</location>
    </subcellularLocation>
</comment>
<evidence type="ECO:0000259" key="5">
    <source>
        <dbReference type="SMART" id="SM00858"/>
    </source>
</evidence>
<dbReference type="OrthoDB" id="7619725at2"/>
<keyword evidence="4" id="KW-1005">Bacterial flagellum biogenesis</keyword>